<keyword evidence="2" id="KW-1185">Reference proteome</keyword>
<dbReference type="GO" id="GO:0045087">
    <property type="term" value="P:innate immune response"/>
    <property type="evidence" value="ECO:0007669"/>
    <property type="project" value="TreeGrafter"/>
</dbReference>
<reference evidence="2" key="1">
    <citation type="journal article" date="2015" name="Nat. Genet.">
        <title>The genome and transcriptome of the zoonotic hookworm Ancylostoma ceylanicum identify infection-specific gene families.</title>
        <authorList>
            <person name="Schwarz E.M."/>
            <person name="Hu Y."/>
            <person name="Antoshechkin I."/>
            <person name="Miller M.M."/>
            <person name="Sternberg P.W."/>
            <person name="Aroian R.V."/>
        </authorList>
    </citation>
    <scope>NUCLEOTIDE SEQUENCE</scope>
    <source>
        <strain evidence="2">HY135</strain>
    </source>
</reference>
<dbReference type="GO" id="GO:0007165">
    <property type="term" value="P:signal transduction"/>
    <property type="evidence" value="ECO:0007669"/>
    <property type="project" value="TreeGrafter"/>
</dbReference>
<dbReference type="InterPro" id="IPR051595">
    <property type="entry name" value="GH25_Enzymes"/>
</dbReference>
<dbReference type="InterPro" id="IPR017853">
    <property type="entry name" value="GH"/>
</dbReference>
<dbReference type="SUPFAM" id="SSF51445">
    <property type="entry name" value="(Trans)glycosidases"/>
    <property type="match status" value="1"/>
</dbReference>
<comment type="caution">
    <text evidence="1">The sequence shown here is derived from an EMBL/GenBank/DDBJ whole genome shotgun (WGS) entry which is preliminary data.</text>
</comment>
<evidence type="ECO:0000313" key="1">
    <source>
        <dbReference type="EMBL" id="EYC00609.1"/>
    </source>
</evidence>
<dbReference type="EMBL" id="JARK01001450">
    <property type="protein sequence ID" value="EYC00609.1"/>
    <property type="molecule type" value="Genomic_DNA"/>
</dbReference>
<name>A0A016TCE3_9BILA</name>
<dbReference type="Gene3D" id="3.20.20.80">
    <property type="entry name" value="Glycosidases"/>
    <property type="match status" value="1"/>
</dbReference>
<dbReference type="AlphaFoldDB" id="A0A016TCE3"/>
<protein>
    <recommendedName>
        <fullName evidence="3">Lysozyme</fullName>
    </recommendedName>
</protein>
<dbReference type="STRING" id="53326.A0A016TCE3"/>
<dbReference type="PANTHER" id="PTHR23208:SF14">
    <property type="entry name" value="GLYCOSIDE HYDROLASE FAMILY 25 PROTEIN-RELATED"/>
    <property type="match status" value="1"/>
</dbReference>
<organism evidence="1 2">
    <name type="scientific">Ancylostoma ceylanicum</name>
    <dbReference type="NCBI Taxonomy" id="53326"/>
    <lineage>
        <taxon>Eukaryota</taxon>
        <taxon>Metazoa</taxon>
        <taxon>Ecdysozoa</taxon>
        <taxon>Nematoda</taxon>
        <taxon>Chromadorea</taxon>
        <taxon>Rhabditida</taxon>
        <taxon>Rhabditina</taxon>
        <taxon>Rhabditomorpha</taxon>
        <taxon>Strongyloidea</taxon>
        <taxon>Ancylostomatidae</taxon>
        <taxon>Ancylostomatinae</taxon>
        <taxon>Ancylostoma</taxon>
    </lineage>
</organism>
<dbReference type="Proteomes" id="UP000024635">
    <property type="component" value="Unassembled WGS sequence"/>
</dbReference>
<dbReference type="OrthoDB" id="25039at2759"/>
<evidence type="ECO:0008006" key="3">
    <source>
        <dbReference type="Google" id="ProtNLM"/>
    </source>
</evidence>
<evidence type="ECO:0000313" key="2">
    <source>
        <dbReference type="Proteomes" id="UP000024635"/>
    </source>
</evidence>
<sequence>MMLFMSVVVEVAENNRQFKGKDLGMFIEFAPQLNSSVMQRIKNGQEDPPPFDVGGNPIWYALATRKAQLVIRVLPLTTECRCHRGMVHFHQHKTQRICRNCLQQCEGGYSADNDGSFDSNVCDNWRKVNYGGLVPTVYMTPHPRSAKNGSQQFNELYNGLVNICHITIRRVWIEVPTSSNWPADSSKNVAFLNDIVTAAKKQSISFQIGIFTNQFDWDHITFGAKELSKGLKLWYWKSPAGSRTPPNFDDFRPFSSWTAPDAKQFATKVSECGIIVNRNVYKA</sequence>
<accession>A0A016TCE3</accession>
<gene>
    <name evidence="1" type="primary">Acey_s0114.g436</name>
    <name evidence="1" type="ORF">Y032_0114g436</name>
</gene>
<dbReference type="PANTHER" id="PTHR23208">
    <property type="entry name" value="LYSOZYME PROTEIN"/>
    <property type="match status" value="1"/>
</dbReference>
<proteinExistence type="predicted"/>